<evidence type="ECO:0000256" key="9">
    <source>
        <dbReference type="ARBA" id="ARBA00054940"/>
    </source>
</evidence>
<dbReference type="CDD" id="cd00515">
    <property type="entry name" value="HAM1"/>
    <property type="match status" value="1"/>
</dbReference>
<comment type="catalytic activity">
    <reaction evidence="11">
        <text>dITP + H2O = dIMP + diphosphate + H(+)</text>
        <dbReference type="Rhea" id="RHEA:28342"/>
        <dbReference type="ChEBI" id="CHEBI:15377"/>
        <dbReference type="ChEBI" id="CHEBI:15378"/>
        <dbReference type="ChEBI" id="CHEBI:33019"/>
        <dbReference type="ChEBI" id="CHEBI:61194"/>
        <dbReference type="ChEBI" id="CHEBI:61382"/>
        <dbReference type="EC" id="3.6.1.66"/>
    </reaction>
    <physiologicalReaction direction="left-to-right" evidence="11">
        <dbReference type="Rhea" id="RHEA:28343"/>
    </physiologicalReaction>
</comment>
<dbReference type="SUPFAM" id="SSF52972">
    <property type="entry name" value="ITPase-like"/>
    <property type="match status" value="1"/>
</dbReference>
<evidence type="ECO:0000256" key="4">
    <source>
        <dbReference type="ARBA" id="ARBA00022741"/>
    </source>
</evidence>
<dbReference type="GO" id="GO:0035870">
    <property type="term" value="F:dITP diphosphatase activity"/>
    <property type="evidence" value="ECO:0007669"/>
    <property type="project" value="UniProtKB-UniRule"/>
</dbReference>
<feature type="binding site" evidence="13">
    <location>
        <begin position="10"/>
        <end position="15"/>
    </location>
    <ligand>
        <name>ITP</name>
        <dbReference type="ChEBI" id="CHEBI:61402"/>
    </ligand>
</feature>
<feature type="binding site" evidence="13">
    <location>
        <position position="163"/>
    </location>
    <ligand>
        <name>ITP</name>
        <dbReference type="ChEBI" id="CHEBI:61402"/>
    </ligand>
</feature>
<dbReference type="RefSeq" id="XP_046074438.1">
    <property type="nucleotide sequence ID" value="XM_046215709.1"/>
</dbReference>
<dbReference type="InterPro" id="IPR027502">
    <property type="entry name" value="ITPase"/>
</dbReference>
<dbReference type="InterPro" id="IPR029001">
    <property type="entry name" value="ITPase-like_fam"/>
</dbReference>
<evidence type="ECO:0000256" key="13">
    <source>
        <dbReference type="HAMAP-Rule" id="MF_03148"/>
    </source>
</evidence>
<comment type="catalytic activity">
    <reaction evidence="10">
        <text>ITP + H2O = IMP + diphosphate + H(+)</text>
        <dbReference type="Rhea" id="RHEA:29399"/>
        <dbReference type="ChEBI" id="CHEBI:15377"/>
        <dbReference type="ChEBI" id="CHEBI:15378"/>
        <dbReference type="ChEBI" id="CHEBI:33019"/>
        <dbReference type="ChEBI" id="CHEBI:58053"/>
        <dbReference type="ChEBI" id="CHEBI:61402"/>
        <dbReference type="EC" id="3.6.1.66"/>
    </reaction>
    <physiologicalReaction direction="left-to-right" evidence="10">
        <dbReference type="Rhea" id="RHEA:29400"/>
    </physiologicalReaction>
</comment>
<protein>
    <recommendedName>
        <fullName evidence="13">Inosine triphosphate pyrophosphatase</fullName>
        <shortName evidence="13">ITPase</shortName>
        <shortName evidence="13">Inosine triphosphatase</shortName>
        <ecNumber evidence="13">3.6.1.66</ecNumber>
    </recommendedName>
    <alternativeName>
        <fullName evidence="13">Non-canonical purine NTP pyrophosphatase</fullName>
    </alternativeName>
    <alternativeName>
        <fullName evidence="13">Non-standard purine NTP pyrophosphatase</fullName>
    </alternativeName>
    <alternativeName>
        <fullName evidence="13">Nucleoside-triphosphate diphosphatase</fullName>
    </alternativeName>
    <alternativeName>
        <fullName evidence="13">Nucleoside-triphosphate pyrophosphatase</fullName>
        <shortName evidence="13">NTPase</shortName>
    </alternativeName>
    <alternativeName>
        <fullName evidence="13">XTP/dITP diphosphatase</fullName>
    </alternativeName>
</protein>
<dbReference type="GO" id="GO:0036220">
    <property type="term" value="F:ITP diphosphatase activity"/>
    <property type="evidence" value="ECO:0007669"/>
    <property type="project" value="UniProtKB-UniRule"/>
</dbReference>
<dbReference type="FunFam" id="3.90.950.10:FF:000003">
    <property type="entry name" value="Inosine triphosphate pyrophosphatase"/>
    <property type="match status" value="1"/>
</dbReference>
<comment type="function">
    <text evidence="13">Pyrophosphatase that hydrolyzes non-canonical purine nucleotides such as inosine triphosphate (ITP), deoxyinosine triphosphate (dITP) or xanthosine 5'-triphosphate (XTP) to their respective monophosphate derivatives. The enzyme does not distinguish between the deoxy- and ribose forms. Probably excludes non-canonical purines from RNA and DNA precursor pools, thus preventing their incorporation into RNA and DNA and avoiding chromosomal lesions.</text>
</comment>
<dbReference type="GO" id="GO:0005634">
    <property type="term" value="C:nucleus"/>
    <property type="evidence" value="ECO:0007669"/>
    <property type="project" value="UniProtKB-SubCell"/>
</dbReference>
<keyword evidence="13" id="KW-0539">Nucleus</keyword>
<dbReference type="GO" id="GO:0000166">
    <property type="term" value="F:nucleotide binding"/>
    <property type="evidence" value="ECO:0007669"/>
    <property type="project" value="UniProtKB-KW"/>
</dbReference>
<dbReference type="EC" id="3.6.1.66" evidence="13"/>
<keyword evidence="3 13" id="KW-0479">Metal-binding</keyword>
<sequence>MSRPSVTFVTGNRHKVEEVQAILNDTITIQAKALDIVEVQGSLEEITREKCRTAAEIIGGPVLVEDSALEMSALNGMPGPYVKAFLDTIGNEGLLKLLDPFEDKSADAVCTAGYSSGPGEKPILFQGRLKGRIVPIRELSAFGFEPILEFEGETLAEMDDEKKNKISHRYQAMSKFGKWLLENRTESKSL</sequence>
<evidence type="ECO:0000256" key="14">
    <source>
        <dbReference type="RuleBase" id="RU003781"/>
    </source>
</evidence>
<comment type="similarity">
    <text evidence="1 13 14">Belongs to the HAM1 NTPase family.</text>
</comment>
<dbReference type="NCBIfam" id="TIGR00042">
    <property type="entry name" value="RdgB/HAM1 family non-canonical purine NTP pyrophosphatase"/>
    <property type="match status" value="1"/>
</dbReference>
<keyword evidence="2 13" id="KW-0963">Cytoplasm</keyword>
<keyword evidence="7 13" id="KW-0546">Nucleotide metabolism</keyword>
<name>A0AAD4Q2T8_9EURO</name>
<evidence type="ECO:0000313" key="15">
    <source>
        <dbReference type="EMBL" id="KAH8700732.1"/>
    </source>
</evidence>
<evidence type="ECO:0000256" key="5">
    <source>
        <dbReference type="ARBA" id="ARBA00022801"/>
    </source>
</evidence>
<dbReference type="EMBL" id="JAJTJA010000004">
    <property type="protein sequence ID" value="KAH8700732.1"/>
    <property type="molecule type" value="Genomic_DNA"/>
</dbReference>
<evidence type="ECO:0000256" key="3">
    <source>
        <dbReference type="ARBA" id="ARBA00022723"/>
    </source>
</evidence>
<evidence type="ECO:0000256" key="1">
    <source>
        <dbReference type="ARBA" id="ARBA00008023"/>
    </source>
</evidence>
<comment type="function">
    <text evidence="9">Pyrophosphatase that hydrolyzes the non-canonical purine nucleotides inosine triphosphate (ITP), deoxyinosine triphosphate (dITP) as well as 2'-deoxy-N-6-hydroxylaminopurine triphosphate (dHAPTP) and xanthosine 5'-triphosphate (XTP) to their respective monophosphate derivatives. The enzyme does not distinguish between the deoxy- and ribose forms. Probably excludes non-canonical purines from RNA and DNA precursor pools, thus preventing their incorporation into RNA and DNA and avoiding chromosomal lesions.</text>
</comment>
<evidence type="ECO:0000256" key="8">
    <source>
        <dbReference type="ARBA" id="ARBA00023211"/>
    </source>
</evidence>
<proteinExistence type="inferred from homology"/>
<dbReference type="PANTHER" id="PTHR11067:SF9">
    <property type="entry name" value="INOSINE TRIPHOSPHATE PYROPHOSPHATASE"/>
    <property type="match status" value="1"/>
</dbReference>
<dbReference type="GO" id="GO:0046872">
    <property type="term" value="F:metal ion binding"/>
    <property type="evidence" value="ECO:0007669"/>
    <property type="project" value="UniProtKB-KW"/>
</dbReference>
<dbReference type="InterPro" id="IPR002637">
    <property type="entry name" value="RdgB/HAM1"/>
</dbReference>
<feature type="binding site" evidence="13">
    <location>
        <begin position="66"/>
        <end position="67"/>
    </location>
    <ligand>
        <name>ITP</name>
        <dbReference type="ChEBI" id="CHEBI:61402"/>
    </ligand>
</feature>
<keyword evidence="5 13" id="KW-0378">Hydrolase</keyword>
<dbReference type="HAMAP" id="MF_03148">
    <property type="entry name" value="HAM1_NTPase"/>
    <property type="match status" value="1"/>
</dbReference>
<feature type="binding site" evidence="13">
    <location>
        <position position="38"/>
    </location>
    <ligand>
        <name>Mg(2+)</name>
        <dbReference type="ChEBI" id="CHEBI:18420"/>
    </ligand>
</feature>
<feature type="binding site" evidence="13">
    <location>
        <begin position="168"/>
        <end position="169"/>
    </location>
    <ligand>
        <name>ITP</name>
        <dbReference type="ChEBI" id="CHEBI:61402"/>
    </ligand>
</feature>
<dbReference type="Pfam" id="PF01725">
    <property type="entry name" value="Ham1p_like"/>
    <property type="match status" value="1"/>
</dbReference>
<dbReference type="GO" id="GO:0009117">
    <property type="term" value="P:nucleotide metabolic process"/>
    <property type="evidence" value="ECO:0007669"/>
    <property type="project" value="UniProtKB-KW"/>
</dbReference>
<evidence type="ECO:0000256" key="12">
    <source>
        <dbReference type="ARBA" id="ARBA00093271"/>
    </source>
</evidence>
<comment type="catalytic activity">
    <reaction evidence="13">
        <text>XTP + H2O = XMP + diphosphate + H(+)</text>
        <dbReference type="Rhea" id="RHEA:28610"/>
        <dbReference type="ChEBI" id="CHEBI:15377"/>
        <dbReference type="ChEBI" id="CHEBI:15378"/>
        <dbReference type="ChEBI" id="CHEBI:33019"/>
        <dbReference type="ChEBI" id="CHEBI:57464"/>
        <dbReference type="ChEBI" id="CHEBI:61314"/>
        <dbReference type="EC" id="3.6.1.66"/>
    </reaction>
</comment>
<keyword evidence="8 13" id="KW-0464">Manganese</keyword>
<keyword evidence="4 13" id="KW-0547">Nucleotide-binding</keyword>
<accession>A0AAD4Q2T8</accession>
<dbReference type="Proteomes" id="UP001201262">
    <property type="component" value="Unassembled WGS sequence"/>
</dbReference>
<keyword evidence="16" id="KW-1185">Reference proteome</keyword>
<dbReference type="GO" id="GO:0005737">
    <property type="term" value="C:cytoplasm"/>
    <property type="evidence" value="ECO:0007669"/>
    <property type="project" value="UniProtKB-SubCell"/>
</dbReference>
<comment type="subunit">
    <text evidence="13">Homodimer.</text>
</comment>
<dbReference type="GO" id="GO:0009204">
    <property type="term" value="P:deoxyribonucleoside triphosphate catabolic process"/>
    <property type="evidence" value="ECO:0007669"/>
    <property type="project" value="UniProtKB-UniRule"/>
</dbReference>
<comment type="caution">
    <text evidence="13">Lacks conserved residue(s) required for the propagation of feature annotation.</text>
</comment>
<dbReference type="AlphaFoldDB" id="A0AAD4Q2T8"/>
<keyword evidence="6 13" id="KW-0460">Magnesium</keyword>
<evidence type="ECO:0000256" key="2">
    <source>
        <dbReference type="ARBA" id="ARBA00022490"/>
    </source>
</evidence>
<dbReference type="PANTHER" id="PTHR11067">
    <property type="entry name" value="INOSINE TRIPHOSPHATE PYROPHOSPHATASE/HAM1 PROTEIN"/>
    <property type="match status" value="1"/>
</dbReference>
<gene>
    <name evidence="15" type="ORF">BGW36DRAFT_374865</name>
</gene>
<evidence type="ECO:0000256" key="7">
    <source>
        <dbReference type="ARBA" id="ARBA00023080"/>
    </source>
</evidence>
<evidence type="ECO:0000256" key="11">
    <source>
        <dbReference type="ARBA" id="ARBA00093255"/>
    </source>
</evidence>
<dbReference type="GO" id="GO:0036222">
    <property type="term" value="F:XTP diphosphatase activity"/>
    <property type="evidence" value="ECO:0007669"/>
    <property type="project" value="UniProtKB-UniRule"/>
</dbReference>
<comment type="caution">
    <text evidence="15">The sequence shown here is derived from an EMBL/GenBank/DDBJ whole genome shotgun (WGS) entry which is preliminary data.</text>
</comment>
<dbReference type="GeneID" id="70245996"/>
<evidence type="ECO:0000313" key="16">
    <source>
        <dbReference type="Proteomes" id="UP001201262"/>
    </source>
</evidence>
<comment type="subcellular location">
    <subcellularLocation>
        <location evidence="13">Cytoplasm</location>
    </subcellularLocation>
    <subcellularLocation>
        <location evidence="13">Nucleus</location>
    </subcellularLocation>
</comment>
<feature type="binding site" evidence="13">
    <location>
        <position position="66"/>
    </location>
    <ligand>
        <name>Mg(2+)</name>
        <dbReference type="ChEBI" id="CHEBI:18420"/>
    </ligand>
</feature>
<reference evidence="15" key="1">
    <citation type="submission" date="2021-12" db="EMBL/GenBank/DDBJ databases">
        <title>Convergent genome expansion in fungi linked to evolution of root-endophyte symbiosis.</title>
        <authorList>
            <consortium name="DOE Joint Genome Institute"/>
            <person name="Ke Y.-H."/>
            <person name="Bonito G."/>
            <person name="Liao H.-L."/>
            <person name="Looney B."/>
            <person name="Rojas-Flechas A."/>
            <person name="Nash J."/>
            <person name="Hameed K."/>
            <person name="Schadt C."/>
            <person name="Martin F."/>
            <person name="Crous P.W."/>
            <person name="Miettinen O."/>
            <person name="Magnuson J.K."/>
            <person name="Labbe J."/>
            <person name="Jacobson D."/>
            <person name="Doktycz M.J."/>
            <person name="Veneault-Fourrey C."/>
            <person name="Kuo A."/>
            <person name="Mondo S."/>
            <person name="Calhoun S."/>
            <person name="Riley R."/>
            <person name="Ohm R."/>
            <person name="LaButti K."/>
            <person name="Andreopoulos B."/>
            <person name="Pangilinan J."/>
            <person name="Nolan M."/>
            <person name="Tritt A."/>
            <person name="Clum A."/>
            <person name="Lipzen A."/>
            <person name="Daum C."/>
            <person name="Barry K."/>
            <person name="Grigoriev I.V."/>
            <person name="Vilgalys R."/>
        </authorList>
    </citation>
    <scope>NUCLEOTIDE SEQUENCE</scope>
    <source>
        <strain evidence="15">PMI_201</strain>
    </source>
</reference>
<evidence type="ECO:0000256" key="10">
    <source>
        <dbReference type="ARBA" id="ARBA00093218"/>
    </source>
</evidence>
<comment type="catalytic activity">
    <reaction evidence="12">
        <text>N(6)-hydroxy-dATP + H2O = N(6)-hydroxy-dAMP + diphosphate + H(+)</text>
        <dbReference type="Rhea" id="RHEA:83971"/>
        <dbReference type="ChEBI" id="CHEBI:15377"/>
        <dbReference type="ChEBI" id="CHEBI:15378"/>
        <dbReference type="ChEBI" id="CHEBI:33019"/>
        <dbReference type="ChEBI" id="CHEBI:233529"/>
        <dbReference type="ChEBI" id="CHEBI:233530"/>
    </reaction>
    <physiologicalReaction direction="left-to-right" evidence="12">
        <dbReference type="Rhea" id="RHEA:83972"/>
    </physiologicalReaction>
</comment>
<feature type="binding site" evidence="13">
    <location>
        <position position="50"/>
    </location>
    <ligand>
        <name>ITP</name>
        <dbReference type="ChEBI" id="CHEBI:61402"/>
    </ligand>
</feature>
<comment type="cofactor">
    <cofactor evidence="13">
        <name>Mg(2+)</name>
        <dbReference type="ChEBI" id="CHEBI:18420"/>
    </cofactor>
    <cofactor evidence="13">
        <name>Mn(2+)</name>
        <dbReference type="ChEBI" id="CHEBI:29035"/>
    </cofactor>
    <text evidence="13">Binds 1 divalent metal cation per subunit; can use either Mg(2+) or Mn(2+).</text>
</comment>
<organism evidence="15 16">
    <name type="scientific">Talaromyces proteolyticus</name>
    <dbReference type="NCBI Taxonomy" id="1131652"/>
    <lineage>
        <taxon>Eukaryota</taxon>
        <taxon>Fungi</taxon>
        <taxon>Dikarya</taxon>
        <taxon>Ascomycota</taxon>
        <taxon>Pezizomycotina</taxon>
        <taxon>Eurotiomycetes</taxon>
        <taxon>Eurotiomycetidae</taxon>
        <taxon>Eurotiales</taxon>
        <taxon>Trichocomaceae</taxon>
        <taxon>Talaromyces</taxon>
        <taxon>Talaromyces sect. Bacilispori</taxon>
    </lineage>
</organism>
<dbReference type="Gene3D" id="3.90.950.10">
    <property type="match status" value="1"/>
</dbReference>
<evidence type="ECO:0000256" key="6">
    <source>
        <dbReference type="ARBA" id="ARBA00022842"/>
    </source>
</evidence>